<dbReference type="Pfam" id="PF23109">
    <property type="entry name" value="ARCH_RTEL1"/>
    <property type="match status" value="1"/>
</dbReference>
<organism evidence="19 20">
    <name type="scientific">Cyprinus carpio</name>
    <name type="common">Common carp</name>
    <dbReference type="NCBI Taxonomy" id="7962"/>
    <lineage>
        <taxon>Eukaryota</taxon>
        <taxon>Metazoa</taxon>
        <taxon>Chordata</taxon>
        <taxon>Craniata</taxon>
        <taxon>Vertebrata</taxon>
        <taxon>Euteleostomi</taxon>
        <taxon>Actinopterygii</taxon>
        <taxon>Neopterygii</taxon>
        <taxon>Teleostei</taxon>
        <taxon>Ostariophysi</taxon>
        <taxon>Cypriniformes</taxon>
        <taxon>Cyprinidae</taxon>
        <taxon>Cyprininae</taxon>
        <taxon>Cyprinus</taxon>
    </lineage>
</organism>
<dbReference type="GO" id="GO:0010569">
    <property type="term" value="P:regulation of double-strand break repair via homologous recombination"/>
    <property type="evidence" value="ECO:0007669"/>
    <property type="project" value="TreeGrafter"/>
</dbReference>
<dbReference type="CDD" id="cd18788">
    <property type="entry name" value="SF2_C_XPD"/>
    <property type="match status" value="1"/>
</dbReference>
<keyword evidence="14" id="KW-0539">Nucleus</keyword>
<evidence type="ECO:0000256" key="8">
    <source>
        <dbReference type="ARBA" id="ARBA00022840"/>
    </source>
</evidence>
<evidence type="ECO:0000256" key="9">
    <source>
        <dbReference type="ARBA" id="ARBA00023004"/>
    </source>
</evidence>
<dbReference type="FunFam" id="3.40.50.300:FF:000431">
    <property type="entry name" value="Regulator of telomere elongation helicase 1"/>
    <property type="match status" value="1"/>
</dbReference>
<comment type="catalytic activity">
    <reaction evidence="15">
        <text>ATP + H2O = ADP + phosphate + H(+)</text>
        <dbReference type="Rhea" id="RHEA:13065"/>
        <dbReference type="ChEBI" id="CHEBI:15377"/>
        <dbReference type="ChEBI" id="CHEBI:15378"/>
        <dbReference type="ChEBI" id="CHEBI:30616"/>
        <dbReference type="ChEBI" id="CHEBI:43474"/>
        <dbReference type="ChEBI" id="CHEBI:456216"/>
    </reaction>
</comment>
<dbReference type="GO" id="GO:0005634">
    <property type="term" value="C:nucleus"/>
    <property type="evidence" value="ECO:0007669"/>
    <property type="project" value="UniProtKB-SubCell"/>
</dbReference>
<dbReference type="GO" id="GO:0045910">
    <property type="term" value="P:negative regulation of DNA recombination"/>
    <property type="evidence" value="ECO:0007669"/>
    <property type="project" value="TreeGrafter"/>
</dbReference>
<evidence type="ECO:0000256" key="16">
    <source>
        <dbReference type="ARBA" id="ARBA00073810"/>
    </source>
</evidence>
<dbReference type="GO" id="GO:0051539">
    <property type="term" value="F:4 iron, 4 sulfur cluster binding"/>
    <property type="evidence" value="ECO:0007669"/>
    <property type="project" value="UniProtKB-KW"/>
</dbReference>
<evidence type="ECO:0000256" key="15">
    <source>
        <dbReference type="ARBA" id="ARBA00049360"/>
    </source>
</evidence>
<dbReference type="GO" id="GO:0090657">
    <property type="term" value="P:telomeric loop disassembly"/>
    <property type="evidence" value="ECO:0007669"/>
    <property type="project" value="TreeGrafter"/>
</dbReference>
<keyword evidence="10" id="KW-0411">Iron-sulfur</keyword>
<keyword evidence="12" id="KW-0234">DNA repair</keyword>
<dbReference type="Gene3D" id="3.40.50.300">
    <property type="entry name" value="P-loop containing nucleotide triphosphate hydrolases"/>
    <property type="match status" value="2"/>
</dbReference>
<comment type="subcellular location">
    <subcellularLocation>
        <location evidence="1">Nucleus</location>
    </subcellularLocation>
</comment>
<keyword evidence="13" id="KW-0413">Isomerase</keyword>
<dbReference type="PANTHER" id="PTHR11472">
    <property type="entry name" value="DNA REPAIR DEAD HELICASE RAD3/XP-D SUBFAMILY MEMBER"/>
    <property type="match status" value="1"/>
</dbReference>
<keyword evidence="2" id="KW-0004">4Fe-4S</keyword>
<dbReference type="GO" id="GO:0003677">
    <property type="term" value="F:DNA binding"/>
    <property type="evidence" value="ECO:0007669"/>
    <property type="project" value="UniProtKB-KW"/>
</dbReference>
<evidence type="ECO:0000256" key="14">
    <source>
        <dbReference type="ARBA" id="ARBA00023242"/>
    </source>
</evidence>
<evidence type="ECO:0000256" key="4">
    <source>
        <dbReference type="ARBA" id="ARBA00022741"/>
    </source>
</evidence>
<evidence type="ECO:0000256" key="11">
    <source>
        <dbReference type="ARBA" id="ARBA00023125"/>
    </source>
</evidence>
<dbReference type="Proteomes" id="UP000694700">
    <property type="component" value="Unplaced"/>
</dbReference>
<dbReference type="GO" id="GO:0016818">
    <property type="term" value="F:hydrolase activity, acting on acid anhydrides, in phosphorus-containing anhydrides"/>
    <property type="evidence" value="ECO:0007669"/>
    <property type="project" value="InterPro"/>
</dbReference>
<proteinExistence type="predicted"/>
<keyword evidence="11" id="KW-0238">DNA-binding</keyword>
<dbReference type="InterPro" id="IPR006555">
    <property type="entry name" value="ATP-dep_Helicase_C"/>
</dbReference>
<dbReference type="GO" id="GO:0005524">
    <property type="term" value="F:ATP binding"/>
    <property type="evidence" value="ECO:0007669"/>
    <property type="project" value="UniProtKB-KW"/>
</dbReference>
<accession>A0A8C1XYM4</accession>
<dbReference type="PANTHER" id="PTHR11472:SF34">
    <property type="entry name" value="REGULATOR OF TELOMERE ELONGATION HELICASE 1"/>
    <property type="match status" value="1"/>
</dbReference>
<dbReference type="SMART" id="SM00491">
    <property type="entry name" value="HELICc2"/>
    <property type="match status" value="1"/>
</dbReference>
<reference evidence="19" key="1">
    <citation type="submission" date="2025-08" db="UniProtKB">
        <authorList>
            <consortium name="Ensembl"/>
        </authorList>
    </citation>
    <scope>IDENTIFICATION</scope>
</reference>
<evidence type="ECO:0000256" key="17">
    <source>
        <dbReference type="SAM" id="MobiDB-lite"/>
    </source>
</evidence>
<evidence type="ECO:0000256" key="3">
    <source>
        <dbReference type="ARBA" id="ARBA00022723"/>
    </source>
</evidence>
<evidence type="ECO:0000256" key="1">
    <source>
        <dbReference type="ARBA" id="ARBA00004123"/>
    </source>
</evidence>
<dbReference type="InterPro" id="IPR013020">
    <property type="entry name" value="Rad3/Chl1-like"/>
</dbReference>
<keyword evidence="3" id="KW-0479">Metal-binding</keyword>
<keyword evidence="9" id="KW-0408">Iron</keyword>
<sequence>MFLGLGLYLEKSTYKEIMNTIMDVEDLTVCSHRVCPYYLSRSLKQHADVIFMPYNYLLKLDITTIAKIKQILMDLGSSINGFEMPANNQGITKPGSFIYELFQTANVNFENKTSIVEAMEQITGYIQSRANTFGMQTVLDCIQPFPLLSPPNSHEKYTFLQINQCLSYGHCSFWTMKHVHIHPVTNNFKTKLQTDLCASSSTKKQGNVLSYWCFSPGFSMQELLGQGVRSIILTSGTLSPLSSFTCEMKIPFPVSLENLHVIQPDQISVSIIEKGPDGVKLSTAFDMRFVPENMSSMGNTLVNLTRLVPHGLLVFFPSYPVMDKTLEFWRASGHAGCIDKVKPMFVEPRGKGTFTEVIDGYYAKLKDPNSSGGSFFAVCRGKASEGLDFADTYCRGVVVTGLPFPPMMDPRVVLKMQYLDEMCKNNISGVKYLSGQEWYRQQAYRAVNQAIGRVIRHREDYGAIFLCDHRSAGTEACNQLPPWVRPYVKIYDNFGTMVRDVVHFFRTAQKTRPVPVRKEKAESSEKQADTRPLNRGSGCPHKSVWLSDTSRKAKQVDSHVPSLKRKKLESEEQSGSDGDAQMFIQYEMDIDRKPVSLLDVPDDTTNKVREDTMVGEERASHFSSHSLQHDKRLDLNVFCLLLFQKTMNSCTEKTGNAFIVELRRCLSHENLKIIMEALQWYKTTDDLSNFLVNVVEPLVRDTHGLLRGAKSHHILIIFRVFSLYL</sequence>
<evidence type="ECO:0000313" key="20">
    <source>
        <dbReference type="Proteomes" id="UP000694700"/>
    </source>
</evidence>
<keyword evidence="6" id="KW-0378">Hydrolase</keyword>
<keyword evidence="5" id="KW-0227">DNA damage</keyword>
<dbReference type="NCBIfam" id="TIGR00604">
    <property type="entry name" value="rad3"/>
    <property type="match status" value="1"/>
</dbReference>
<dbReference type="InterPro" id="IPR057498">
    <property type="entry name" value="Rtel1_ARCH"/>
</dbReference>
<evidence type="ECO:0000313" key="19">
    <source>
        <dbReference type="Ensembl" id="ENSCCRP00015088995.1"/>
    </source>
</evidence>
<dbReference type="GO" id="GO:0003678">
    <property type="term" value="F:DNA helicase activity"/>
    <property type="evidence" value="ECO:0007669"/>
    <property type="project" value="InterPro"/>
</dbReference>
<dbReference type="Ensembl" id="ENSCCRT00015091865.1">
    <property type="protein sequence ID" value="ENSCCRP00015088995.1"/>
    <property type="gene ID" value="ENSCCRG00015035916.1"/>
</dbReference>
<evidence type="ECO:0000256" key="5">
    <source>
        <dbReference type="ARBA" id="ARBA00022763"/>
    </source>
</evidence>
<evidence type="ECO:0000256" key="2">
    <source>
        <dbReference type="ARBA" id="ARBA00022485"/>
    </source>
</evidence>
<keyword evidence="4" id="KW-0547">Nucleotide-binding</keyword>
<dbReference type="AlphaFoldDB" id="A0A8C1XYM4"/>
<evidence type="ECO:0000256" key="6">
    <source>
        <dbReference type="ARBA" id="ARBA00022801"/>
    </source>
</evidence>
<dbReference type="GO" id="GO:0070182">
    <property type="term" value="F:DNA polymerase binding"/>
    <property type="evidence" value="ECO:0007669"/>
    <property type="project" value="TreeGrafter"/>
</dbReference>
<dbReference type="GO" id="GO:0046872">
    <property type="term" value="F:metal ion binding"/>
    <property type="evidence" value="ECO:0007669"/>
    <property type="project" value="UniProtKB-KW"/>
</dbReference>
<evidence type="ECO:0000256" key="13">
    <source>
        <dbReference type="ARBA" id="ARBA00023235"/>
    </source>
</evidence>
<evidence type="ECO:0000256" key="10">
    <source>
        <dbReference type="ARBA" id="ARBA00023014"/>
    </source>
</evidence>
<protein>
    <recommendedName>
        <fullName evidence="16">Regulator of telomere elongation helicase 1 homolog</fullName>
    </recommendedName>
</protein>
<feature type="domain" description="ATP-dependent helicase C-terminal" evidence="18">
    <location>
        <begin position="319"/>
        <end position="473"/>
    </location>
</feature>
<feature type="compositionally biased region" description="Basic and acidic residues" evidence="17">
    <location>
        <begin position="516"/>
        <end position="529"/>
    </location>
</feature>
<dbReference type="Pfam" id="PF13307">
    <property type="entry name" value="Helicase_C_2"/>
    <property type="match status" value="1"/>
</dbReference>
<evidence type="ECO:0000259" key="18">
    <source>
        <dbReference type="SMART" id="SM00491"/>
    </source>
</evidence>
<dbReference type="GO" id="GO:0006281">
    <property type="term" value="P:DNA repair"/>
    <property type="evidence" value="ECO:0007669"/>
    <property type="project" value="UniProtKB-KW"/>
</dbReference>
<name>A0A8C1XYM4_CYPCA</name>
<keyword evidence="7" id="KW-0347">Helicase</keyword>
<dbReference type="GO" id="GO:1904430">
    <property type="term" value="P:negative regulation of t-circle formation"/>
    <property type="evidence" value="ECO:0007669"/>
    <property type="project" value="TreeGrafter"/>
</dbReference>
<dbReference type="InterPro" id="IPR027417">
    <property type="entry name" value="P-loop_NTPase"/>
</dbReference>
<dbReference type="InterPro" id="IPR045028">
    <property type="entry name" value="DinG/Rad3-like"/>
</dbReference>
<evidence type="ECO:0000256" key="7">
    <source>
        <dbReference type="ARBA" id="ARBA00022806"/>
    </source>
</evidence>
<keyword evidence="8" id="KW-0067">ATP-binding</keyword>
<evidence type="ECO:0000256" key="12">
    <source>
        <dbReference type="ARBA" id="ARBA00023204"/>
    </source>
</evidence>
<feature type="region of interest" description="Disordered" evidence="17">
    <location>
        <begin position="513"/>
        <end position="577"/>
    </location>
</feature>